<dbReference type="GO" id="GO:0006629">
    <property type="term" value="P:lipid metabolic process"/>
    <property type="evidence" value="ECO:0007669"/>
    <property type="project" value="InterPro"/>
</dbReference>
<dbReference type="Proteomes" id="UP000239649">
    <property type="component" value="Unassembled WGS sequence"/>
</dbReference>
<dbReference type="EMBL" id="LHPF02000010">
    <property type="protein sequence ID" value="PSC72579.1"/>
    <property type="molecule type" value="Genomic_DNA"/>
</dbReference>
<feature type="region of interest" description="Disordered" evidence="1">
    <location>
        <begin position="1"/>
        <end position="20"/>
    </location>
</feature>
<feature type="region of interest" description="Disordered" evidence="1">
    <location>
        <begin position="518"/>
        <end position="561"/>
    </location>
</feature>
<name>A0A2P6VET4_9CHLO</name>
<accession>A0A2P6VET4</accession>
<dbReference type="InterPro" id="IPR002921">
    <property type="entry name" value="Fungal_lipase-type"/>
</dbReference>
<dbReference type="Gene3D" id="3.40.50.1820">
    <property type="entry name" value="alpha/beta hydrolase"/>
    <property type="match status" value="1"/>
</dbReference>
<evidence type="ECO:0000313" key="4">
    <source>
        <dbReference type="Proteomes" id="UP000239649"/>
    </source>
</evidence>
<feature type="compositionally biased region" description="Low complexity" evidence="1">
    <location>
        <begin position="524"/>
        <end position="536"/>
    </location>
</feature>
<feature type="compositionally biased region" description="Low complexity" evidence="1">
    <location>
        <begin position="344"/>
        <end position="353"/>
    </location>
</feature>
<sequence>MAVTSVVGTMTTPAQRAAQPASAPTWWAARPQAQAHPAGAGAEAAPIAAAKPWPAPVSLLAGRLQALCSAALPALRAPLQRQRSGSAWSRAAAQALALDSTAEAQDVFSALVLCEAIYRCQDFGPDMGELAVSKLQKQVPGAPRLRAVQWSPPNQEQQYVVAETADALVVAFLGTKRPADHLVNLRLRHTPLKTSAAASYPSTAAAATLASFDAADAARSGAAPAAHSGYLRRAAAVPAEQLYALARVQGKRLVLAGHSLGGAVATLCALRLLDALPTEAHAAVSAVAFAAPPVGNAALAEAAAAAGWSRRVTNYLLPEDWVPGLLGLFARQAGGGGGSGAGAGSSSTTTTSGVDVDESEPSAGPAHDALPPHPLQTSSMLGGASTRILSALSALPRRLPLPGLVPIGRQELTFEVGPSPEESPKLQAALYAVTPDDTDTDSFLCGGSMSLAHLGDVGEQHNVRVPMVTAAGAHLADLSLDLRYFHSRSAGRQRDEHGREYIDAELAQAGPTQAARLLNERSSRSPTASPRPGSPRLKPPVHDPPVPAIEATVRTTLVGEE</sequence>
<dbReference type="AlphaFoldDB" id="A0A2P6VET4"/>
<evidence type="ECO:0000313" key="3">
    <source>
        <dbReference type="EMBL" id="PSC72579.1"/>
    </source>
</evidence>
<reference evidence="3 4" key="1">
    <citation type="journal article" date="2018" name="Plant J.">
        <title>Genome sequences of Chlorella sorokiniana UTEX 1602 and Micractinium conductrix SAG 241.80: implications to maltose excretion by a green alga.</title>
        <authorList>
            <person name="Arriola M.B."/>
            <person name="Velmurugan N."/>
            <person name="Zhang Y."/>
            <person name="Plunkett M.H."/>
            <person name="Hondzo H."/>
            <person name="Barney B.M."/>
        </authorList>
    </citation>
    <scope>NUCLEOTIDE SEQUENCE [LARGE SCALE GENOMIC DNA]</scope>
    <source>
        <strain evidence="3 4">SAG 241.80</strain>
    </source>
</reference>
<feature type="compositionally biased region" description="Low complexity" evidence="1">
    <location>
        <begin position="11"/>
        <end position="20"/>
    </location>
</feature>
<evidence type="ECO:0000256" key="1">
    <source>
        <dbReference type="SAM" id="MobiDB-lite"/>
    </source>
</evidence>
<gene>
    <name evidence="3" type="ORF">C2E20_4146</name>
</gene>
<dbReference type="SUPFAM" id="SSF53474">
    <property type="entry name" value="alpha/beta-Hydrolases"/>
    <property type="match status" value="1"/>
</dbReference>
<comment type="caution">
    <text evidence="3">The sequence shown here is derived from an EMBL/GenBank/DDBJ whole genome shotgun (WGS) entry which is preliminary data.</text>
</comment>
<organism evidence="3 4">
    <name type="scientific">Micractinium conductrix</name>
    <dbReference type="NCBI Taxonomy" id="554055"/>
    <lineage>
        <taxon>Eukaryota</taxon>
        <taxon>Viridiplantae</taxon>
        <taxon>Chlorophyta</taxon>
        <taxon>core chlorophytes</taxon>
        <taxon>Trebouxiophyceae</taxon>
        <taxon>Chlorellales</taxon>
        <taxon>Chlorellaceae</taxon>
        <taxon>Chlorella clade</taxon>
        <taxon>Micractinium</taxon>
    </lineage>
</organism>
<feature type="region of interest" description="Disordered" evidence="1">
    <location>
        <begin position="337"/>
        <end position="380"/>
    </location>
</feature>
<dbReference type="PANTHER" id="PTHR47523">
    <property type="entry name" value="F21O3.11 PROTEIN"/>
    <property type="match status" value="1"/>
</dbReference>
<dbReference type="OrthoDB" id="438440at2759"/>
<proteinExistence type="predicted"/>
<dbReference type="InterPro" id="IPR029058">
    <property type="entry name" value="AB_hydrolase_fold"/>
</dbReference>
<protein>
    <submittedName>
        <fullName evidence="3">Cytochrome P450</fullName>
    </submittedName>
</protein>
<feature type="domain" description="Fungal lipase-type" evidence="2">
    <location>
        <begin position="169"/>
        <end position="325"/>
    </location>
</feature>
<keyword evidence="4" id="KW-1185">Reference proteome</keyword>
<evidence type="ECO:0000259" key="2">
    <source>
        <dbReference type="Pfam" id="PF01764"/>
    </source>
</evidence>
<feature type="compositionally biased region" description="Polar residues" evidence="1">
    <location>
        <begin position="1"/>
        <end position="10"/>
    </location>
</feature>
<dbReference type="PANTHER" id="PTHR47523:SF1">
    <property type="entry name" value="F21O3.11 PROTEIN"/>
    <property type="match status" value="1"/>
</dbReference>
<dbReference type="Pfam" id="PF01764">
    <property type="entry name" value="Lipase_3"/>
    <property type="match status" value="1"/>
</dbReference>